<dbReference type="Proteomes" id="UP000235145">
    <property type="component" value="Unassembled WGS sequence"/>
</dbReference>
<dbReference type="SUPFAM" id="SSF103473">
    <property type="entry name" value="MFS general substrate transporter"/>
    <property type="match status" value="1"/>
</dbReference>
<feature type="transmembrane region" description="Helical" evidence="3">
    <location>
        <begin position="248"/>
        <end position="275"/>
    </location>
</feature>
<sequence>MSEEANPETNVAAAAATPRRPRSVEDDEDGHSLDVKVMETVIMKSDIDSGSGSEDSYEEYEDKPNTGEIMGWCFYELCSYFTHTVLLTIVFPLIISQTFNSEPPEPARGWYMNRKGFHCTKKETLLFEALTYARVKVGSMKFSALEWTSISWFSGLIVAAPLLASVSIHLDHRRNSHVMAAIATAIGAVFCLPAGAIKTVWIMPPYVAAIVASNAVGSAFHNRHLGLMVRGFVGATIRKLQFPDRQAVSGWLSLYATAGGCFGSAAIASFTYYMLRNSEGFISLWVVSIFSGILWFAGIAYIITATRSNGNESSNDNSRVSTGHFISIFKYPHAAGTLVGVFLSSFSTMSIFTGGLLYIVGQLCTPPKDLLFVWLTYFFFPLLVLPLLQPIQKVIRSDAVKMQIFGFLLSTLTSGMGFYYRLENWHKSHVLFLAASQSIASGVLHAYSRILLMDCAPSGKEGVFAAWFSWVRMLGAFVGFAIGSSGVGNINRSFGAAFAAAVVGIVALIFSNVSSYGGAVAAGHVHKRRETGSPVRQSDNVVNVKGKEDSDEPQDRTIEV</sequence>
<evidence type="ECO:0000256" key="1">
    <source>
        <dbReference type="ARBA" id="ARBA00044504"/>
    </source>
</evidence>
<feature type="compositionally biased region" description="Low complexity" evidence="2">
    <location>
        <begin position="7"/>
        <end position="18"/>
    </location>
</feature>
<keyword evidence="3" id="KW-0472">Membrane</keyword>
<comment type="caution">
    <text evidence="4">The sequence shown here is derived from an EMBL/GenBank/DDBJ whole genome shotgun (WGS) entry which is preliminary data.</text>
</comment>
<proteinExistence type="inferred from homology"/>
<feature type="transmembrane region" description="Helical" evidence="3">
    <location>
        <begin position="281"/>
        <end position="303"/>
    </location>
</feature>
<gene>
    <name evidence="4" type="ORF">LSAT_V11C300108860</name>
</gene>
<dbReference type="EMBL" id="NBSK02000003">
    <property type="protein sequence ID" value="KAJ0216798.1"/>
    <property type="molecule type" value="Genomic_DNA"/>
</dbReference>
<feature type="transmembrane region" description="Helical" evidence="3">
    <location>
        <begin position="371"/>
        <end position="388"/>
    </location>
</feature>
<dbReference type="CDD" id="cd06174">
    <property type="entry name" value="MFS"/>
    <property type="match status" value="1"/>
</dbReference>
<name>A0A9R1W482_LACSA</name>
<evidence type="ECO:0000313" key="4">
    <source>
        <dbReference type="EMBL" id="KAJ0216798.1"/>
    </source>
</evidence>
<feature type="transmembrane region" description="Helical" evidence="3">
    <location>
        <begin position="177"/>
        <end position="197"/>
    </location>
</feature>
<keyword evidence="3" id="KW-1133">Transmembrane helix</keyword>
<dbReference type="InterPro" id="IPR036259">
    <property type="entry name" value="MFS_trans_sf"/>
</dbReference>
<dbReference type="PANTHER" id="PTHR37891:SF1">
    <property type="entry name" value="OS06G0113900 PROTEIN"/>
    <property type="match status" value="1"/>
</dbReference>
<feature type="region of interest" description="Disordered" evidence="2">
    <location>
        <begin position="1"/>
        <end position="33"/>
    </location>
</feature>
<feature type="region of interest" description="Disordered" evidence="2">
    <location>
        <begin position="527"/>
        <end position="560"/>
    </location>
</feature>
<feature type="transmembrane region" description="Helical" evidence="3">
    <location>
        <begin position="334"/>
        <end position="359"/>
    </location>
</feature>
<feature type="transmembrane region" description="Helical" evidence="3">
    <location>
        <begin position="150"/>
        <end position="170"/>
    </location>
</feature>
<protein>
    <submittedName>
        <fullName evidence="4">Uncharacterized protein</fullName>
    </submittedName>
</protein>
<feature type="transmembrane region" description="Helical" evidence="3">
    <location>
        <begin position="464"/>
        <end position="482"/>
    </location>
</feature>
<feature type="transmembrane region" description="Helical" evidence="3">
    <location>
        <begin position="73"/>
        <end position="95"/>
    </location>
</feature>
<dbReference type="AlphaFoldDB" id="A0A9R1W482"/>
<accession>A0A9R1W482</accession>
<evidence type="ECO:0000256" key="2">
    <source>
        <dbReference type="SAM" id="MobiDB-lite"/>
    </source>
</evidence>
<dbReference type="Gramene" id="rna-gnl|WGS:NBSK|LSAT_3X20940_mrna">
    <property type="protein sequence ID" value="cds-PLY95785.1"/>
    <property type="gene ID" value="gene-LSAT_3X20940"/>
</dbReference>
<feature type="transmembrane region" description="Helical" evidence="3">
    <location>
        <begin position="432"/>
        <end position="452"/>
    </location>
</feature>
<feature type="compositionally biased region" description="Basic and acidic residues" evidence="2">
    <location>
        <begin position="545"/>
        <end position="560"/>
    </location>
</feature>
<dbReference type="Gene3D" id="1.20.1250.20">
    <property type="entry name" value="MFS general substrate transporter like domains"/>
    <property type="match status" value="1"/>
</dbReference>
<organism evidence="4 5">
    <name type="scientific">Lactuca sativa</name>
    <name type="common">Garden lettuce</name>
    <dbReference type="NCBI Taxonomy" id="4236"/>
    <lineage>
        <taxon>Eukaryota</taxon>
        <taxon>Viridiplantae</taxon>
        <taxon>Streptophyta</taxon>
        <taxon>Embryophyta</taxon>
        <taxon>Tracheophyta</taxon>
        <taxon>Spermatophyta</taxon>
        <taxon>Magnoliopsida</taxon>
        <taxon>eudicotyledons</taxon>
        <taxon>Gunneridae</taxon>
        <taxon>Pentapetalae</taxon>
        <taxon>asterids</taxon>
        <taxon>campanulids</taxon>
        <taxon>Asterales</taxon>
        <taxon>Asteraceae</taxon>
        <taxon>Cichorioideae</taxon>
        <taxon>Cichorieae</taxon>
        <taxon>Lactucinae</taxon>
        <taxon>Lactuca</taxon>
    </lineage>
</organism>
<evidence type="ECO:0000256" key="3">
    <source>
        <dbReference type="SAM" id="Phobius"/>
    </source>
</evidence>
<keyword evidence="3" id="KW-0812">Transmembrane</keyword>
<comment type="similarity">
    <text evidence="1">Belongs to the major facilitator superfamily. Phosphate:H(+) symporter (TC 2.A.1.9) family.</text>
</comment>
<keyword evidence="5" id="KW-1185">Reference proteome</keyword>
<feature type="transmembrane region" description="Helical" evidence="3">
    <location>
        <begin position="400"/>
        <end position="420"/>
    </location>
</feature>
<evidence type="ECO:0000313" key="5">
    <source>
        <dbReference type="Proteomes" id="UP000235145"/>
    </source>
</evidence>
<dbReference type="PANTHER" id="PTHR37891">
    <property type="entry name" value="OS06G0113900 PROTEIN"/>
    <property type="match status" value="1"/>
</dbReference>
<reference evidence="4 5" key="1">
    <citation type="journal article" date="2017" name="Nat. Commun.">
        <title>Genome assembly with in vitro proximity ligation data and whole-genome triplication in lettuce.</title>
        <authorList>
            <person name="Reyes-Chin-Wo S."/>
            <person name="Wang Z."/>
            <person name="Yang X."/>
            <person name="Kozik A."/>
            <person name="Arikit S."/>
            <person name="Song C."/>
            <person name="Xia L."/>
            <person name="Froenicke L."/>
            <person name="Lavelle D.O."/>
            <person name="Truco M.J."/>
            <person name="Xia R."/>
            <person name="Zhu S."/>
            <person name="Xu C."/>
            <person name="Xu H."/>
            <person name="Xu X."/>
            <person name="Cox K."/>
            <person name="Korf I."/>
            <person name="Meyers B.C."/>
            <person name="Michelmore R.W."/>
        </authorList>
    </citation>
    <scope>NUCLEOTIDE SEQUENCE [LARGE SCALE GENOMIC DNA]</scope>
    <source>
        <strain evidence="5">cv. Salinas</strain>
        <tissue evidence="4">Seedlings</tissue>
    </source>
</reference>
<feature type="transmembrane region" description="Helical" evidence="3">
    <location>
        <begin position="494"/>
        <end position="519"/>
    </location>
</feature>
<feature type="transmembrane region" description="Helical" evidence="3">
    <location>
        <begin position="203"/>
        <end position="220"/>
    </location>
</feature>